<dbReference type="OrthoDB" id="415724at2759"/>
<evidence type="ECO:0000313" key="4">
    <source>
        <dbReference type="Proteomes" id="UP000321947"/>
    </source>
</evidence>
<accession>A0A5D3D4J1</accession>
<comment type="caution">
    <text evidence="2">The sequence shown here is derived from an EMBL/GenBank/DDBJ whole genome shotgun (WGS) entry which is preliminary data.</text>
</comment>
<reference evidence="3 4" key="1">
    <citation type="submission" date="2019-08" db="EMBL/GenBank/DDBJ databases">
        <title>Draft genome sequences of two oriental melons (Cucumis melo L. var makuwa).</title>
        <authorList>
            <person name="Kwon S.-Y."/>
        </authorList>
    </citation>
    <scope>NUCLEOTIDE SEQUENCE [LARGE SCALE GENOMIC DNA]</scope>
    <source>
        <strain evidence="4">cv. Chang Bougi</strain>
        <strain evidence="3">cv. SW 3</strain>
        <tissue evidence="2">Leaf</tissue>
    </source>
</reference>
<dbReference type="Proteomes" id="UP000321393">
    <property type="component" value="Unassembled WGS sequence"/>
</dbReference>
<proteinExistence type="predicted"/>
<dbReference type="EMBL" id="SSTD01007883">
    <property type="protein sequence ID" value="TYK18465.1"/>
    <property type="molecule type" value="Genomic_DNA"/>
</dbReference>
<name>A0A5D3D4J1_CUCMM</name>
<evidence type="ECO:0000313" key="2">
    <source>
        <dbReference type="EMBL" id="TYK18465.1"/>
    </source>
</evidence>
<dbReference type="EMBL" id="SSTE01018442">
    <property type="protein sequence ID" value="KAA0039198.1"/>
    <property type="molecule type" value="Genomic_DNA"/>
</dbReference>
<evidence type="ECO:0000313" key="1">
    <source>
        <dbReference type="EMBL" id="KAA0039198.1"/>
    </source>
</evidence>
<evidence type="ECO:0000313" key="3">
    <source>
        <dbReference type="Proteomes" id="UP000321393"/>
    </source>
</evidence>
<dbReference type="AlphaFoldDB" id="A0A5D3D4J1"/>
<dbReference type="Proteomes" id="UP000321947">
    <property type="component" value="Unassembled WGS sequence"/>
</dbReference>
<organism evidence="2 4">
    <name type="scientific">Cucumis melo var. makuwa</name>
    <name type="common">Oriental melon</name>
    <dbReference type="NCBI Taxonomy" id="1194695"/>
    <lineage>
        <taxon>Eukaryota</taxon>
        <taxon>Viridiplantae</taxon>
        <taxon>Streptophyta</taxon>
        <taxon>Embryophyta</taxon>
        <taxon>Tracheophyta</taxon>
        <taxon>Spermatophyta</taxon>
        <taxon>Magnoliopsida</taxon>
        <taxon>eudicotyledons</taxon>
        <taxon>Gunneridae</taxon>
        <taxon>Pentapetalae</taxon>
        <taxon>rosids</taxon>
        <taxon>fabids</taxon>
        <taxon>Cucurbitales</taxon>
        <taxon>Cucurbitaceae</taxon>
        <taxon>Benincaseae</taxon>
        <taxon>Cucumis</taxon>
    </lineage>
</organism>
<sequence>MYKMTLAGLQELKVQFQELLDKAVFMDFMDRVFENFLDTFVIVFQDSERVFGAFVHGCKDSSSQQIACKAFEIDASEKELGCVLMQQGKVVAYAYR</sequence>
<protein>
    <submittedName>
        <fullName evidence="2">Retrotransposon protein, putative, Ty3-gypsy subclass</fullName>
    </submittedName>
</protein>
<gene>
    <name evidence="2" type="ORF">E5676_scaffold607G00330</name>
    <name evidence="1" type="ORF">E6C27_scaffold121G001130</name>
</gene>